<reference evidence="3" key="1">
    <citation type="submission" date="2020-12" db="EMBL/GenBank/DDBJ databases">
        <title>Bacterial taxonomy.</title>
        <authorList>
            <person name="Pan X."/>
        </authorList>
    </citation>
    <scope>NUCLEOTIDE SEQUENCE</scope>
    <source>
        <strain evidence="3">M0105</strain>
    </source>
</reference>
<comment type="caution">
    <text evidence="3">The sequence shown here is derived from an EMBL/GenBank/DDBJ whole genome shotgun (WGS) entry which is preliminary data.</text>
</comment>
<evidence type="ECO:0000259" key="2">
    <source>
        <dbReference type="Pfam" id="PF13670"/>
    </source>
</evidence>
<keyword evidence="4" id="KW-1185">Reference proteome</keyword>
<evidence type="ECO:0000256" key="1">
    <source>
        <dbReference type="SAM" id="SignalP"/>
    </source>
</evidence>
<keyword evidence="1" id="KW-0732">Signal</keyword>
<dbReference type="Pfam" id="PF13670">
    <property type="entry name" value="PepSY_2"/>
    <property type="match status" value="1"/>
</dbReference>
<proteinExistence type="predicted"/>
<dbReference type="RefSeq" id="WP_200607604.1">
    <property type="nucleotide sequence ID" value="NZ_JAEHHL010000001.1"/>
</dbReference>
<accession>A0A8J7M530</accession>
<dbReference type="Proteomes" id="UP000655420">
    <property type="component" value="Unassembled WGS sequence"/>
</dbReference>
<evidence type="ECO:0000313" key="3">
    <source>
        <dbReference type="EMBL" id="MBK0398481.1"/>
    </source>
</evidence>
<feature type="domain" description="PepSY" evidence="2">
    <location>
        <begin position="6"/>
        <end position="82"/>
    </location>
</feature>
<feature type="signal peptide" evidence="1">
    <location>
        <begin position="1"/>
        <end position="21"/>
    </location>
</feature>
<dbReference type="InterPro" id="IPR025711">
    <property type="entry name" value="PepSY"/>
</dbReference>
<dbReference type="EMBL" id="JAEHHL010000001">
    <property type="protein sequence ID" value="MBK0398481.1"/>
    <property type="molecule type" value="Genomic_DNA"/>
</dbReference>
<evidence type="ECO:0000313" key="4">
    <source>
        <dbReference type="Proteomes" id="UP000655420"/>
    </source>
</evidence>
<gene>
    <name evidence="3" type="ORF">H0I76_04715</name>
</gene>
<protein>
    <submittedName>
        <fullName evidence="3">PepSY domain-containing protein</fullName>
    </submittedName>
</protein>
<dbReference type="AlphaFoldDB" id="A0A8J7M530"/>
<name>A0A8J7M530_9RHOB</name>
<sequence>MSRFITAAAITAALLAGPAAAAEPEQGARLGITLDEISAALAADGYALTAFERSDRSIELTIIREARRIEAFVDPSTGEVTRVETRGRGGPWPLPGVDDADLRARLSAEGYEIVKYERERGEIEVKAMRDGRRWELEIDPRDGRTLKVEEDE</sequence>
<organism evidence="3 4">
    <name type="scientific">Thermohalobaculum xanthum</name>
    <dbReference type="NCBI Taxonomy" id="2753746"/>
    <lineage>
        <taxon>Bacteria</taxon>
        <taxon>Pseudomonadati</taxon>
        <taxon>Pseudomonadota</taxon>
        <taxon>Alphaproteobacteria</taxon>
        <taxon>Rhodobacterales</taxon>
        <taxon>Paracoccaceae</taxon>
        <taxon>Thermohalobaculum</taxon>
    </lineage>
</organism>
<feature type="chain" id="PRO_5035328568" evidence="1">
    <location>
        <begin position="22"/>
        <end position="152"/>
    </location>
</feature>